<dbReference type="Gene3D" id="3.40.50.410">
    <property type="entry name" value="von Willebrand factor, type A domain"/>
    <property type="match status" value="1"/>
</dbReference>
<dbReference type="InterPro" id="IPR002035">
    <property type="entry name" value="VWF_A"/>
</dbReference>
<reference evidence="3" key="1">
    <citation type="submission" date="2020-07" db="EMBL/GenBank/DDBJ databases">
        <title>novel species isolated from the respiratory tract of Marmot.</title>
        <authorList>
            <person name="Zhang G."/>
        </authorList>
    </citation>
    <scope>NUCLEOTIDE SEQUENCE [LARGE SCALE GENOMIC DNA]</scope>
    <source>
        <strain evidence="3">686</strain>
    </source>
</reference>
<accession>A0A7D7LRW6</accession>
<dbReference type="PANTHER" id="PTHR10579:SF43">
    <property type="entry name" value="ZINC FINGER (C3HC4-TYPE RING FINGER) FAMILY PROTEIN"/>
    <property type="match status" value="1"/>
</dbReference>
<sequence>MKPSALLDVDVVALETAEEVTVLVELQAPEAPATDRPPSALQVVLDRSGSMSGAPLDGAKKALSGVVAALDPNDVFGIVTFDDTAQVALPAAVLTDKQHALDAITDIDTGGRTDLSSGYLRGLQELRRAGRTAGIRGGTVLVISDGHVNSGIRDADELAGITTQAASQGIVTSTLGYGRGYDETLLSAMSRAGNGNHVFADNPDAAGAAIAGEVDGLLTKAAQAITLTVHYDQRVQELTLYNDLPAHQTGDGEVMIELGDLHALECRKLLLRMKVAAMATLGLTQLATLELRYVETATLTEHTVTLPISVNVVPGDEAAGRVCNPRVHSEKLYQEGQQHKLKASRAYESGDIDSGTIHLARSRDKLKFAMETALPEDRGAITDEINALDELGINAGALGSEFASKEMRASYHRANRKRGRRD</sequence>
<proteinExistence type="predicted"/>
<dbReference type="PROSITE" id="PS50234">
    <property type="entry name" value="VWFA"/>
    <property type="match status" value="1"/>
</dbReference>
<dbReference type="Proteomes" id="UP000515663">
    <property type="component" value="Chromosome"/>
</dbReference>
<dbReference type="PANTHER" id="PTHR10579">
    <property type="entry name" value="CALCIUM-ACTIVATED CHLORIDE CHANNEL REGULATOR"/>
    <property type="match status" value="1"/>
</dbReference>
<protein>
    <submittedName>
        <fullName evidence="2">VWA domain-containing protein</fullName>
    </submittedName>
</protein>
<evidence type="ECO:0000313" key="3">
    <source>
        <dbReference type="Proteomes" id="UP000515663"/>
    </source>
</evidence>
<dbReference type="InterPro" id="IPR036465">
    <property type="entry name" value="vWFA_dom_sf"/>
</dbReference>
<dbReference type="InterPro" id="IPR051266">
    <property type="entry name" value="CLCR"/>
</dbReference>
<dbReference type="RefSeq" id="WP_219850390.1">
    <property type="nucleotide sequence ID" value="NZ_CP059491.1"/>
</dbReference>
<dbReference type="KEGG" id="gji:H1R19_01625"/>
<organism evidence="2 3">
    <name type="scientific">Gordonia jinghuaiqii</name>
    <dbReference type="NCBI Taxonomy" id="2758710"/>
    <lineage>
        <taxon>Bacteria</taxon>
        <taxon>Bacillati</taxon>
        <taxon>Actinomycetota</taxon>
        <taxon>Actinomycetes</taxon>
        <taxon>Mycobacteriales</taxon>
        <taxon>Gordoniaceae</taxon>
        <taxon>Gordonia</taxon>
    </lineage>
</organism>
<evidence type="ECO:0000313" key="2">
    <source>
        <dbReference type="EMBL" id="QMT01923.1"/>
    </source>
</evidence>
<evidence type="ECO:0000259" key="1">
    <source>
        <dbReference type="PROSITE" id="PS50234"/>
    </source>
</evidence>
<dbReference type="SMART" id="SM00327">
    <property type="entry name" value="VWA"/>
    <property type="match status" value="1"/>
</dbReference>
<feature type="domain" description="VWFA" evidence="1">
    <location>
        <begin position="40"/>
        <end position="217"/>
    </location>
</feature>
<dbReference type="EMBL" id="CP059491">
    <property type="protein sequence ID" value="QMT01923.1"/>
    <property type="molecule type" value="Genomic_DNA"/>
</dbReference>
<dbReference type="Pfam" id="PF00092">
    <property type="entry name" value="VWA"/>
    <property type="match status" value="1"/>
</dbReference>
<gene>
    <name evidence="2" type="ORF">H1R19_01625</name>
</gene>
<dbReference type="SUPFAM" id="SSF53300">
    <property type="entry name" value="vWA-like"/>
    <property type="match status" value="1"/>
</dbReference>
<keyword evidence="3" id="KW-1185">Reference proteome</keyword>
<name>A0A7D7LRW6_9ACTN</name>
<dbReference type="AlphaFoldDB" id="A0A7D7LRW6"/>